<protein>
    <submittedName>
        <fullName evidence="2">Phospholipid ABC transporter</fullName>
    </submittedName>
</protein>
<organism evidence="2 3">
    <name type="scientific">Shewanella japonica</name>
    <dbReference type="NCBI Taxonomy" id="93973"/>
    <lineage>
        <taxon>Bacteria</taxon>
        <taxon>Pseudomonadati</taxon>
        <taxon>Pseudomonadota</taxon>
        <taxon>Gammaproteobacteria</taxon>
        <taxon>Alteromonadales</taxon>
        <taxon>Shewanellaceae</taxon>
        <taxon>Shewanella</taxon>
    </lineage>
</organism>
<dbReference type="CDD" id="cd07043">
    <property type="entry name" value="STAS_anti-anti-sigma_factors"/>
    <property type="match status" value="1"/>
</dbReference>
<evidence type="ECO:0000313" key="3">
    <source>
        <dbReference type="Proteomes" id="UP000191820"/>
    </source>
</evidence>
<dbReference type="InterPro" id="IPR036513">
    <property type="entry name" value="STAS_dom_sf"/>
</dbReference>
<keyword evidence="3" id="KW-1185">Reference proteome</keyword>
<dbReference type="Pfam" id="PF13466">
    <property type="entry name" value="STAS_2"/>
    <property type="match status" value="1"/>
</dbReference>
<dbReference type="InterPro" id="IPR052746">
    <property type="entry name" value="MlaB_ABC_Transporter"/>
</dbReference>
<dbReference type="SUPFAM" id="SSF52091">
    <property type="entry name" value="SpoIIaa-like"/>
    <property type="match status" value="1"/>
</dbReference>
<accession>A0ABM6JNU4</accession>
<dbReference type="PANTHER" id="PTHR35849:SF1">
    <property type="entry name" value="INTERMEMBRANE PHOSPHOLIPID TRANSPORT SYSTEM BINDING PROTEIN MLAB"/>
    <property type="match status" value="1"/>
</dbReference>
<dbReference type="Gene3D" id="3.30.750.24">
    <property type="entry name" value="STAS domain"/>
    <property type="match status" value="1"/>
</dbReference>
<dbReference type="Proteomes" id="UP000191820">
    <property type="component" value="Chromosome"/>
</dbReference>
<dbReference type="PROSITE" id="PS50801">
    <property type="entry name" value="STAS"/>
    <property type="match status" value="1"/>
</dbReference>
<gene>
    <name evidence="2" type="ORF">SJ2017_3628</name>
</gene>
<evidence type="ECO:0000313" key="2">
    <source>
        <dbReference type="EMBL" id="ARD23874.1"/>
    </source>
</evidence>
<reference evidence="2 3" key="1">
    <citation type="submission" date="2017-03" db="EMBL/GenBank/DDBJ databases">
        <title>Genome sequencing of Shewanella japonica KCTC 22435.</title>
        <authorList>
            <person name="Kim K.M."/>
        </authorList>
    </citation>
    <scope>NUCLEOTIDE SEQUENCE [LARGE SCALE GENOMIC DNA]</scope>
    <source>
        <strain evidence="2 3">KCTC 22435</strain>
    </source>
</reference>
<feature type="domain" description="STAS" evidence="1">
    <location>
        <begin position="39"/>
        <end position="98"/>
    </location>
</feature>
<proteinExistence type="predicted"/>
<sequence length="98" mass="11268">MIEFLQQGDICEIKGQLRQIEVIDLWSKRQELFTDSTQVLDLSALEYADSAGVAFLLELVSLGKSSKNTTQPRRLAHPSKHLKRLIELYDLESFFLEN</sequence>
<dbReference type="RefSeq" id="WP_080916855.1">
    <property type="nucleotide sequence ID" value="NZ_CP020472.1"/>
</dbReference>
<dbReference type="EMBL" id="CP020472">
    <property type="protein sequence ID" value="ARD23874.1"/>
    <property type="molecule type" value="Genomic_DNA"/>
</dbReference>
<dbReference type="InterPro" id="IPR058548">
    <property type="entry name" value="MlaB-like_STAS"/>
</dbReference>
<evidence type="ECO:0000259" key="1">
    <source>
        <dbReference type="PROSITE" id="PS50801"/>
    </source>
</evidence>
<name>A0ABM6JNU4_9GAMM</name>
<dbReference type="PANTHER" id="PTHR35849">
    <property type="entry name" value="BLR2341 PROTEIN"/>
    <property type="match status" value="1"/>
</dbReference>
<dbReference type="InterPro" id="IPR002645">
    <property type="entry name" value="STAS_dom"/>
</dbReference>